<accession>A7HZU1</accession>
<feature type="transmembrane region" description="Helical" evidence="8">
    <location>
        <begin position="38"/>
        <end position="59"/>
    </location>
</feature>
<evidence type="ECO:0000256" key="6">
    <source>
        <dbReference type="ARBA" id="ARBA00023136"/>
    </source>
</evidence>
<dbReference type="CDD" id="cd16429">
    <property type="entry name" value="VirB10"/>
    <property type="match status" value="1"/>
</dbReference>
<dbReference type="KEGG" id="cha:CHAB381_0174"/>
<comment type="similarity">
    <text evidence="2">Belongs to the TrbI/VirB10 family.</text>
</comment>
<sequence>MSNEKNNSQNALNNNEENKEVKTNISELNDEAISTKKLQSIGIIVFGIIILILLALKFFSNKNSDEPVKETAIGTKIEQKDFDFKEPPVKTFQELVQKEEKEVETNETLQNTDNTNPFVIAQTKTSFTPKVYKSSSSLLINNSNPSSNSNNLSEEDKPVDFTDPNYNYSFDENGKIIRTPKNEFNKDYELGAFTPKIAKLNKYDPNLLLPKGTYIGCSLNTKLVSTIKGSISCTVSENIYSQNGNTLLIEKGSKISGFFNSGQLNDGMDRIFVVWQEIRTPNNIDIPVSSGATDELGGSGIQGYIDHHWLQRFGAAILLSVIDDAMNVALNGGTGNRNNQNKDYTENTRETTRDMADTALQKFINIEPTLYRNHGDLVAVYVNRDIDFSKVYKLNYIGNKIIK</sequence>
<keyword evidence="4 8" id="KW-0812">Transmembrane</keyword>
<dbReference type="InterPro" id="IPR042217">
    <property type="entry name" value="T4SS_VirB10/TrbI"/>
</dbReference>
<keyword evidence="5 8" id="KW-1133">Transmembrane helix</keyword>
<dbReference type="EMBL" id="CP000776">
    <property type="protein sequence ID" value="ABS51228.1"/>
    <property type="molecule type" value="Genomic_DNA"/>
</dbReference>
<dbReference type="eggNOG" id="COG2948">
    <property type="taxonomic scope" value="Bacteria"/>
</dbReference>
<dbReference type="GO" id="GO:0005886">
    <property type="term" value="C:plasma membrane"/>
    <property type="evidence" value="ECO:0007669"/>
    <property type="project" value="UniProtKB-SubCell"/>
</dbReference>
<dbReference type="RefSeq" id="WP_012108063.1">
    <property type="nucleotide sequence ID" value="NC_009714.1"/>
</dbReference>
<dbReference type="AlphaFoldDB" id="A7HZU1"/>
<evidence type="ECO:0000256" key="2">
    <source>
        <dbReference type="ARBA" id="ARBA00010265"/>
    </source>
</evidence>
<name>A7HZU1_CAMHC</name>
<dbReference type="InterPro" id="IPR005498">
    <property type="entry name" value="T4SS_VirB10/TraB/TrbI"/>
</dbReference>
<evidence type="ECO:0000256" key="4">
    <source>
        <dbReference type="ARBA" id="ARBA00022692"/>
    </source>
</evidence>
<dbReference type="Pfam" id="PF03743">
    <property type="entry name" value="TrbI"/>
    <property type="match status" value="1"/>
</dbReference>
<reference evidence="10" key="1">
    <citation type="submission" date="2007-07" db="EMBL/GenBank/DDBJ databases">
        <title>Complete genome sequence of Campylobacter hominis ATCC BAA-381, a commensal isolated from the human gastrointestinal tract.</title>
        <authorList>
            <person name="Fouts D.E."/>
            <person name="Mongodin E.F."/>
            <person name="Puiu D."/>
            <person name="Sebastian Y."/>
            <person name="Miller W.G."/>
            <person name="Mandrell R.E."/>
            <person name="Nelson K.E."/>
        </authorList>
    </citation>
    <scope>NUCLEOTIDE SEQUENCE [LARGE SCALE GENOMIC DNA]</scope>
    <source>
        <strain evidence="10">ATCC BAA-381 / LMG 19568 / NCTC 13146 / CH001A</strain>
    </source>
</reference>
<keyword evidence="6 8" id="KW-0472">Membrane</keyword>
<evidence type="ECO:0000256" key="1">
    <source>
        <dbReference type="ARBA" id="ARBA00004162"/>
    </source>
</evidence>
<dbReference type="OrthoDB" id="9807354at2"/>
<dbReference type="Proteomes" id="UP000002407">
    <property type="component" value="Chromosome"/>
</dbReference>
<dbReference type="InterPro" id="IPR047695">
    <property type="entry name" value="T4SS_VirB10/PtlG"/>
</dbReference>
<feature type="region of interest" description="Disordered" evidence="7">
    <location>
        <begin position="142"/>
        <end position="162"/>
    </location>
</feature>
<proteinExistence type="inferred from homology"/>
<dbReference type="Gene3D" id="2.40.128.260">
    <property type="entry name" value="Type IV secretion system, VirB10/TraB/TrbI"/>
    <property type="match status" value="2"/>
</dbReference>
<protein>
    <submittedName>
        <fullName evidence="9">Cmgb10</fullName>
    </submittedName>
</protein>
<keyword evidence="10" id="KW-1185">Reference proteome</keyword>
<feature type="compositionally biased region" description="Low complexity" evidence="7">
    <location>
        <begin position="142"/>
        <end position="152"/>
    </location>
</feature>
<evidence type="ECO:0000256" key="3">
    <source>
        <dbReference type="ARBA" id="ARBA00022475"/>
    </source>
</evidence>
<gene>
    <name evidence="9" type="ordered locus">CHAB381_0174</name>
</gene>
<evidence type="ECO:0000313" key="9">
    <source>
        <dbReference type="EMBL" id="ABS51228.1"/>
    </source>
</evidence>
<evidence type="ECO:0000313" key="10">
    <source>
        <dbReference type="Proteomes" id="UP000002407"/>
    </source>
</evidence>
<evidence type="ECO:0000256" key="8">
    <source>
        <dbReference type="SAM" id="Phobius"/>
    </source>
</evidence>
<keyword evidence="3" id="KW-1003">Cell membrane</keyword>
<dbReference type="NCBIfam" id="NF038091">
    <property type="entry name" value="T4SS_VirB10"/>
    <property type="match status" value="1"/>
</dbReference>
<comment type="subcellular location">
    <subcellularLocation>
        <location evidence="1">Cell membrane</location>
        <topology evidence="1">Single-pass membrane protein</topology>
    </subcellularLocation>
</comment>
<dbReference type="HOGENOM" id="CLU_041899_7_0_7"/>
<evidence type="ECO:0000256" key="7">
    <source>
        <dbReference type="SAM" id="MobiDB-lite"/>
    </source>
</evidence>
<organism evidence="9 10">
    <name type="scientific">Campylobacter hominis (strain ATCC BAA-381 / DSM 21671 / CCUG 45161 / LMG 19568 / NCTC 13146 / CH001A)</name>
    <dbReference type="NCBI Taxonomy" id="360107"/>
    <lineage>
        <taxon>Bacteria</taxon>
        <taxon>Pseudomonadati</taxon>
        <taxon>Campylobacterota</taxon>
        <taxon>Epsilonproteobacteria</taxon>
        <taxon>Campylobacterales</taxon>
        <taxon>Campylobacteraceae</taxon>
        <taxon>Campylobacter</taxon>
    </lineage>
</organism>
<evidence type="ECO:0000256" key="5">
    <source>
        <dbReference type="ARBA" id="ARBA00022989"/>
    </source>
</evidence>
<dbReference type="STRING" id="360107.CHAB381_0174"/>